<feature type="region of interest" description="Disordered" evidence="3">
    <location>
        <begin position="84"/>
        <end position="109"/>
    </location>
</feature>
<keyword evidence="2" id="KW-0539">Nucleus</keyword>
<comment type="caution">
    <text evidence="5">The sequence shown here is derived from an EMBL/GenBank/DDBJ whole genome shotgun (WGS) entry which is preliminary data.</text>
</comment>
<dbReference type="SMART" id="SM00066">
    <property type="entry name" value="GAL4"/>
    <property type="match status" value="1"/>
</dbReference>
<dbReference type="CDD" id="cd12148">
    <property type="entry name" value="fungal_TF_MHR"/>
    <property type="match status" value="1"/>
</dbReference>
<dbReference type="Proteomes" id="UP000813385">
    <property type="component" value="Unassembled WGS sequence"/>
</dbReference>
<dbReference type="EMBL" id="JAGPXD010000002">
    <property type="protein sequence ID" value="KAH7367716.1"/>
    <property type="molecule type" value="Genomic_DNA"/>
</dbReference>
<feature type="region of interest" description="Disordered" evidence="3">
    <location>
        <begin position="320"/>
        <end position="339"/>
    </location>
</feature>
<dbReference type="GO" id="GO:0000981">
    <property type="term" value="F:DNA-binding transcription factor activity, RNA polymerase II-specific"/>
    <property type="evidence" value="ECO:0007669"/>
    <property type="project" value="InterPro"/>
</dbReference>
<evidence type="ECO:0000313" key="5">
    <source>
        <dbReference type="EMBL" id="KAH7367716.1"/>
    </source>
</evidence>
<dbReference type="GO" id="GO:0003677">
    <property type="term" value="F:DNA binding"/>
    <property type="evidence" value="ECO:0007669"/>
    <property type="project" value="InterPro"/>
</dbReference>
<evidence type="ECO:0000256" key="2">
    <source>
        <dbReference type="ARBA" id="ARBA00023242"/>
    </source>
</evidence>
<dbReference type="PANTHER" id="PTHR46910:SF23">
    <property type="entry name" value="THIAMINE REPRESSIBLE GENES REGULATORY PROTEIN THI1"/>
    <property type="match status" value="1"/>
</dbReference>
<feature type="region of interest" description="Disordered" evidence="3">
    <location>
        <begin position="560"/>
        <end position="588"/>
    </location>
</feature>
<dbReference type="InterPro" id="IPR007219">
    <property type="entry name" value="XnlR_reg_dom"/>
</dbReference>
<dbReference type="InterPro" id="IPR001138">
    <property type="entry name" value="Zn2Cys6_DnaBD"/>
</dbReference>
<gene>
    <name evidence="5" type="ORF">B0T11DRAFT_275870</name>
</gene>
<protein>
    <submittedName>
        <fullName evidence="5">Fungal-specific transcription factor domain-containing protein</fullName>
    </submittedName>
</protein>
<evidence type="ECO:0000313" key="6">
    <source>
        <dbReference type="Proteomes" id="UP000813385"/>
    </source>
</evidence>
<keyword evidence="1" id="KW-0479">Metal-binding</keyword>
<name>A0A8K0TJ63_9PEZI</name>
<dbReference type="Pfam" id="PF00172">
    <property type="entry name" value="Zn_clus"/>
    <property type="match status" value="1"/>
</dbReference>
<dbReference type="GO" id="GO:0006351">
    <property type="term" value="P:DNA-templated transcription"/>
    <property type="evidence" value="ECO:0007669"/>
    <property type="project" value="InterPro"/>
</dbReference>
<dbReference type="OrthoDB" id="3921198at2759"/>
<feature type="region of interest" description="Disordered" evidence="3">
    <location>
        <begin position="142"/>
        <end position="183"/>
    </location>
</feature>
<accession>A0A8K0TJ63</accession>
<proteinExistence type="predicted"/>
<dbReference type="PROSITE" id="PS50048">
    <property type="entry name" value="ZN2_CY6_FUNGAL_2"/>
    <property type="match status" value="1"/>
</dbReference>
<dbReference type="PROSITE" id="PS00463">
    <property type="entry name" value="ZN2_CY6_FUNGAL_1"/>
    <property type="match status" value="1"/>
</dbReference>
<dbReference type="PANTHER" id="PTHR46910">
    <property type="entry name" value="TRANSCRIPTION FACTOR PDR1"/>
    <property type="match status" value="1"/>
</dbReference>
<dbReference type="Pfam" id="PF04082">
    <property type="entry name" value="Fungal_trans"/>
    <property type="match status" value="1"/>
</dbReference>
<organism evidence="5 6">
    <name type="scientific">Plectosphaerella cucumerina</name>
    <dbReference type="NCBI Taxonomy" id="40658"/>
    <lineage>
        <taxon>Eukaryota</taxon>
        <taxon>Fungi</taxon>
        <taxon>Dikarya</taxon>
        <taxon>Ascomycota</taxon>
        <taxon>Pezizomycotina</taxon>
        <taxon>Sordariomycetes</taxon>
        <taxon>Hypocreomycetidae</taxon>
        <taxon>Glomerellales</taxon>
        <taxon>Plectosphaerellaceae</taxon>
        <taxon>Plectosphaerella</taxon>
    </lineage>
</organism>
<dbReference type="SUPFAM" id="SSF57701">
    <property type="entry name" value="Zn2/Cys6 DNA-binding domain"/>
    <property type="match status" value="1"/>
</dbReference>
<evidence type="ECO:0000256" key="3">
    <source>
        <dbReference type="SAM" id="MobiDB-lite"/>
    </source>
</evidence>
<dbReference type="Gene3D" id="4.10.240.10">
    <property type="entry name" value="Zn(2)-C6 fungal-type DNA-binding domain"/>
    <property type="match status" value="1"/>
</dbReference>
<dbReference type="CDD" id="cd00067">
    <property type="entry name" value="GAL4"/>
    <property type="match status" value="1"/>
</dbReference>
<feature type="region of interest" description="Disordered" evidence="3">
    <location>
        <begin position="1"/>
        <end position="59"/>
    </location>
</feature>
<feature type="compositionally biased region" description="Acidic residues" evidence="3">
    <location>
        <begin position="166"/>
        <end position="176"/>
    </location>
</feature>
<dbReference type="GO" id="GO:0008270">
    <property type="term" value="F:zinc ion binding"/>
    <property type="evidence" value="ECO:0007669"/>
    <property type="project" value="InterPro"/>
</dbReference>
<sequence length="807" mass="87319">MSTRSVDNGPGPGPGSTQGPVPGPPSHGPPASSRTGQNRHRRVPEQERKRASRACDGCRRQKEKCFGGVPCRRCTRLFRPCEFSSPSAKDDLPPLPSDGPSAPAPARQDVSELVQRMASMERLLVHYVGNISLDAETLRDMADTADRGGDPGTASPVAGRGKARADEDEDEDEGSSEDYPKADITVQPLENNAAHYSGEFSHWNFSMRIKNWIEQCAPPQDCDTPNIKEFYRADDLPLSADTLSLVSSLPPRYVADFLVRAFYHHAVTNYFLVDRAWLVAKVDQIYKAGSQLNRRDVPSLCIMLIVFAIGTQFAYLESRPARRPGDPPPGPASETTGSFSEDSVGLMFYQSASRLVPDIITIASLESVQACALIGLYTVPLDASGLSYVYWNLAVRLAIQNGMHRKYTGDNLDPAVRETRNRVWWTVYTFERRIGIFHGRPASISTTEIDAELPVDRPPDARIAAWPSDIPHQLATLHINSVLESVAKPISLFKTNQRQSIIDALAALVAIKDRLHLWWDNLDAGTTHSDVPSRASLHLRLEYLSVRMFAGRIFITPREPSAAGAGARSNPSPASTDMTAAASSRKSSISSNAQRRAAMVADCVEAALSIVETCRLLRATIALARASYTEYGSCRAALLVLIAQCLQRPSEELREALREGIAMLREMSAAGDSARFDVALIEAFEAGVARMCAAAGAAGSPPEADYEGFKKWEMLWQSEALQGDPRLETGLEAAFGFPSRGGQGMGPAQGAWGGQPMATLSSGGPFFGVDGSLSTMPILDDLSAMFGGGYGHLESTMGSGDGSWAGL</sequence>
<evidence type="ECO:0000259" key="4">
    <source>
        <dbReference type="PROSITE" id="PS50048"/>
    </source>
</evidence>
<dbReference type="AlphaFoldDB" id="A0A8K0TJ63"/>
<dbReference type="InterPro" id="IPR050987">
    <property type="entry name" value="AtrR-like"/>
</dbReference>
<dbReference type="SMART" id="SM00906">
    <property type="entry name" value="Fungal_trans"/>
    <property type="match status" value="1"/>
</dbReference>
<evidence type="ECO:0000256" key="1">
    <source>
        <dbReference type="ARBA" id="ARBA00022723"/>
    </source>
</evidence>
<reference evidence="5" key="1">
    <citation type="journal article" date="2021" name="Nat. Commun.">
        <title>Genetic determinants of endophytism in the Arabidopsis root mycobiome.</title>
        <authorList>
            <person name="Mesny F."/>
            <person name="Miyauchi S."/>
            <person name="Thiergart T."/>
            <person name="Pickel B."/>
            <person name="Atanasova L."/>
            <person name="Karlsson M."/>
            <person name="Huettel B."/>
            <person name="Barry K.W."/>
            <person name="Haridas S."/>
            <person name="Chen C."/>
            <person name="Bauer D."/>
            <person name="Andreopoulos W."/>
            <person name="Pangilinan J."/>
            <person name="LaButti K."/>
            <person name="Riley R."/>
            <person name="Lipzen A."/>
            <person name="Clum A."/>
            <person name="Drula E."/>
            <person name="Henrissat B."/>
            <person name="Kohler A."/>
            <person name="Grigoriev I.V."/>
            <person name="Martin F.M."/>
            <person name="Hacquard S."/>
        </authorList>
    </citation>
    <scope>NUCLEOTIDE SEQUENCE</scope>
    <source>
        <strain evidence="5">MPI-CAGE-AT-0016</strain>
    </source>
</reference>
<feature type="compositionally biased region" description="Polar residues" evidence="3">
    <location>
        <begin position="569"/>
        <end position="578"/>
    </location>
</feature>
<dbReference type="InterPro" id="IPR036864">
    <property type="entry name" value="Zn2-C6_fun-type_DNA-bd_sf"/>
</dbReference>
<keyword evidence="6" id="KW-1185">Reference proteome</keyword>
<feature type="domain" description="Zn(2)-C6 fungal-type" evidence="4">
    <location>
        <begin position="54"/>
        <end position="83"/>
    </location>
</feature>